<evidence type="ECO:0000256" key="4">
    <source>
        <dbReference type="ARBA" id="ARBA00022741"/>
    </source>
</evidence>
<dbReference type="GO" id="GO:0048500">
    <property type="term" value="C:signal recognition particle"/>
    <property type="evidence" value="ECO:0007669"/>
    <property type="project" value="InterPro"/>
</dbReference>
<dbReference type="OrthoDB" id="9804720at2"/>
<dbReference type="InterPro" id="IPR027417">
    <property type="entry name" value="P-loop_NTPase"/>
</dbReference>
<dbReference type="InterPro" id="IPR042101">
    <property type="entry name" value="SRP54_N_sf"/>
</dbReference>
<dbReference type="InterPro" id="IPR036891">
    <property type="entry name" value="Signal_recog_part_SRP54_M_sf"/>
</dbReference>
<keyword evidence="9" id="KW-0687">Ribonucleoprotein</keyword>
<comment type="caution">
    <text evidence="14">The sequence shown here is derived from an EMBL/GenBank/DDBJ whole genome shotgun (WGS) entry which is preliminary data.</text>
</comment>
<dbReference type="GO" id="GO:0006614">
    <property type="term" value="P:SRP-dependent cotranslational protein targeting to membrane"/>
    <property type="evidence" value="ECO:0007669"/>
    <property type="project" value="InterPro"/>
</dbReference>
<dbReference type="Pfam" id="PF02978">
    <property type="entry name" value="SRP_SPB"/>
    <property type="match status" value="1"/>
</dbReference>
<feature type="region of interest" description="Disordered" evidence="12">
    <location>
        <begin position="379"/>
        <end position="401"/>
    </location>
</feature>
<dbReference type="Gene3D" id="1.20.120.140">
    <property type="entry name" value="Signal recognition particle SRP54, nucleotide-binding domain"/>
    <property type="match status" value="1"/>
</dbReference>
<dbReference type="SUPFAM" id="SSF47364">
    <property type="entry name" value="Domain of the SRP/SRP receptor G-proteins"/>
    <property type="match status" value="1"/>
</dbReference>
<dbReference type="InterPro" id="IPR013822">
    <property type="entry name" value="Signal_recog_particl_SRP54_hlx"/>
</dbReference>
<dbReference type="EC" id="3.6.5.4" evidence="10"/>
<keyword evidence="3" id="KW-0963">Cytoplasm</keyword>
<dbReference type="InterPro" id="IPR003593">
    <property type="entry name" value="AAA+_ATPase"/>
</dbReference>
<dbReference type="EMBL" id="NXIE01000005">
    <property type="protein sequence ID" value="RXK11864.1"/>
    <property type="molecule type" value="Genomic_DNA"/>
</dbReference>
<evidence type="ECO:0000256" key="3">
    <source>
        <dbReference type="ARBA" id="ARBA00022490"/>
    </source>
</evidence>
<evidence type="ECO:0000256" key="10">
    <source>
        <dbReference type="ARBA" id="ARBA00035672"/>
    </source>
</evidence>
<proteinExistence type="inferred from homology"/>
<reference evidence="14 15" key="1">
    <citation type="submission" date="2017-09" db="EMBL/GenBank/DDBJ databases">
        <title>Genomics of the genus Arcobacter.</title>
        <authorList>
            <person name="Perez-Cataluna A."/>
            <person name="Figueras M.J."/>
            <person name="Salas-Masso N."/>
        </authorList>
    </citation>
    <scope>NUCLEOTIDE SEQUENCE [LARGE SCALE GENOMIC DNA]</scope>
    <source>
        <strain evidence="14 15">F156-34</strain>
    </source>
</reference>
<comment type="similarity">
    <text evidence="2">Belongs to the GTP-binding SRP family. SRP54 subfamily.</text>
</comment>
<sequence length="453" mass="49325">MFDSISGSIKSAVNKIRHKDDAASLKKATTELRKSLLKSDVHHKTTKELVTAVELETKKNGIGQDSFLKALQNELTNILTTEGNQGFVFSSTPPTTILMTGLQGSGKTTTTGKLANYLKLRKKKVLVAACDLQRLAAVEQLKQIAAQIEVDIYFDDEAKDPVEIALAAKEKAKKDLYDVLLIDTAGRLAIDEELMQQLHDVKEAINPNEIFYVADSLTGHDATKTASTFKEKIGIDGVILSKYDGDTKGGVAISLSHQVGVPLRFIGIGEKMPDLEVFIPDRIVSRLMGAGDIEGLAEKTAAVIDEKKAKEVSKKIKKGEFNFNDFLEQLSMMSKLGSMKSIIGMIPGLSQMAGPIKDMDFENSDEIKRIKALIGSMTPKERETPSLLNPSRKRRIASGSGLSEMQVNKILKQFKNASKMAKKLSSKGGMKGLQNMMKQMQGAGGPGGLKLPK</sequence>
<evidence type="ECO:0000256" key="1">
    <source>
        <dbReference type="ARBA" id="ARBA00004496"/>
    </source>
</evidence>
<keyword evidence="15" id="KW-1185">Reference proteome</keyword>
<evidence type="ECO:0000256" key="6">
    <source>
        <dbReference type="ARBA" id="ARBA00022884"/>
    </source>
</evidence>
<dbReference type="PROSITE" id="PS00300">
    <property type="entry name" value="SRP54"/>
    <property type="match status" value="1"/>
</dbReference>
<dbReference type="InterPro" id="IPR004125">
    <property type="entry name" value="Signal_recog_particle_SRP54_M"/>
</dbReference>
<dbReference type="AlphaFoldDB" id="A0A4Q1B090"/>
<evidence type="ECO:0000313" key="14">
    <source>
        <dbReference type="EMBL" id="RXK11864.1"/>
    </source>
</evidence>
<evidence type="ECO:0000256" key="2">
    <source>
        <dbReference type="ARBA" id="ARBA00005450"/>
    </source>
</evidence>
<evidence type="ECO:0000256" key="5">
    <source>
        <dbReference type="ARBA" id="ARBA00022801"/>
    </source>
</evidence>
<keyword evidence="7" id="KW-0342">GTP-binding</keyword>
<dbReference type="InterPro" id="IPR036225">
    <property type="entry name" value="SRP/SRP_N"/>
</dbReference>
<dbReference type="SUPFAM" id="SSF52540">
    <property type="entry name" value="P-loop containing nucleoside triphosphate hydrolases"/>
    <property type="match status" value="1"/>
</dbReference>
<evidence type="ECO:0000313" key="15">
    <source>
        <dbReference type="Proteomes" id="UP000289718"/>
    </source>
</evidence>
<dbReference type="PANTHER" id="PTHR11564">
    <property type="entry name" value="SIGNAL RECOGNITION PARTICLE 54K PROTEIN SRP54"/>
    <property type="match status" value="1"/>
</dbReference>
<evidence type="ECO:0000256" key="8">
    <source>
        <dbReference type="ARBA" id="ARBA00023135"/>
    </source>
</evidence>
<dbReference type="Gene3D" id="1.10.260.30">
    <property type="entry name" value="Signal recognition particle, SRP54 subunit, M-domain"/>
    <property type="match status" value="1"/>
</dbReference>
<dbReference type="NCBIfam" id="TIGR00959">
    <property type="entry name" value="ffh"/>
    <property type="match status" value="1"/>
</dbReference>
<keyword evidence="5" id="KW-0378">Hydrolase</keyword>
<dbReference type="Gene3D" id="3.40.50.300">
    <property type="entry name" value="P-loop containing nucleotide triphosphate hydrolases"/>
    <property type="match status" value="1"/>
</dbReference>
<dbReference type="GO" id="GO:0003924">
    <property type="term" value="F:GTPase activity"/>
    <property type="evidence" value="ECO:0007669"/>
    <property type="project" value="InterPro"/>
</dbReference>
<evidence type="ECO:0000256" key="11">
    <source>
        <dbReference type="ARBA" id="ARBA00048027"/>
    </source>
</evidence>
<dbReference type="Pfam" id="PF00448">
    <property type="entry name" value="SRP54"/>
    <property type="match status" value="1"/>
</dbReference>
<feature type="domain" description="SRP54-type proteins GTP-binding" evidence="13">
    <location>
        <begin position="262"/>
        <end position="275"/>
    </location>
</feature>
<keyword evidence="8" id="KW-0733">Signal recognition particle</keyword>
<comment type="catalytic activity">
    <reaction evidence="11">
        <text>GTP + H2O = GDP + phosphate + H(+)</text>
        <dbReference type="Rhea" id="RHEA:19669"/>
        <dbReference type="ChEBI" id="CHEBI:15377"/>
        <dbReference type="ChEBI" id="CHEBI:15378"/>
        <dbReference type="ChEBI" id="CHEBI:37565"/>
        <dbReference type="ChEBI" id="CHEBI:43474"/>
        <dbReference type="ChEBI" id="CHEBI:58189"/>
        <dbReference type="EC" id="3.6.5.4"/>
    </reaction>
</comment>
<evidence type="ECO:0000256" key="9">
    <source>
        <dbReference type="ARBA" id="ARBA00023274"/>
    </source>
</evidence>
<evidence type="ECO:0000256" key="7">
    <source>
        <dbReference type="ARBA" id="ARBA00023134"/>
    </source>
</evidence>
<organism evidence="14 15">
    <name type="scientific">Halarcobacter mediterraneus</name>
    <dbReference type="NCBI Taxonomy" id="2023153"/>
    <lineage>
        <taxon>Bacteria</taxon>
        <taxon>Pseudomonadati</taxon>
        <taxon>Campylobacterota</taxon>
        <taxon>Epsilonproteobacteria</taxon>
        <taxon>Campylobacterales</taxon>
        <taxon>Arcobacteraceae</taxon>
        <taxon>Halarcobacter</taxon>
    </lineage>
</organism>
<dbReference type="InterPro" id="IPR000897">
    <property type="entry name" value="SRP54_GTPase_dom"/>
</dbReference>
<protein>
    <recommendedName>
        <fullName evidence="10">signal-recognition-particle GTPase</fullName>
        <ecNumber evidence="10">3.6.5.4</ecNumber>
    </recommendedName>
</protein>
<dbReference type="PANTHER" id="PTHR11564:SF5">
    <property type="entry name" value="SIGNAL RECOGNITION PARTICLE SUBUNIT SRP54"/>
    <property type="match status" value="1"/>
</dbReference>
<dbReference type="InterPro" id="IPR004780">
    <property type="entry name" value="SRP"/>
</dbReference>
<dbReference type="GO" id="GO:0008312">
    <property type="term" value="F:7S RNA binding"/>
    <property type="evidence" value="ECO:0007669"/>
    <property type="project" value="InterPro"/>
</dbReference>
<dbReference type="Proteomes" id="UP000289718">
    <property type="component" value="Unassembled WGS sequence"/>
</dbReference>
<dbReference type="RefSeq" id="WP_129062317.1">
    <property type="nucleotide sequence ID" value="NZ_NXIE01000005.1"/>
</dbReference>
<evidence type="ECO:0000256" key="12">
    <source>
        <dbReference type="SAM" id="MobiDB-lite"/>
    </source>
</evidence>
<dbReference type="SMART" id="SM00962">
    <property type="entry name" value="SRP54"/>
    <property type="match status" value="1"/>
</dbReference>
<dbReference type="Pfam" id="PF02881">
    <property type="entry name" value="SRP54_N"/>
    <property type="match status" value="1"/>
</dbReference>
<dbReference type="GO" id="GO:0005525">
    <property type="term" value="F:GTP binding"/>
    <property type="evidence" value="ECO:0007669"/>
    <property type="project" value="UniProtKB-KW"/>
</dbReference>
<name>A0A4Q1B090_9BACT</name>
<dbReference type="InterPro" id="IPR022941">
    <property type="entry name" value="SRP54"/>
</dbReference>
<dbReference type="SMART" id="SM00963">
    <property type="entry name" value="SRP54_N"/>
    <property type="match status" value="1"/>
</dbReference>
<dbReference type="SMART" id="SM00382">
    <property type="entry name" value="AAA"/>
    <property type="match status" value="1"/>
</dbReference>
<evidence type="ECO:0000259" key="13">
    <source>
        <dbReference type="PROSITE" id="PS00300"/>
    </source>
</evidence>
<keyword evidence="4" id="KW-0547">Nucleotide-binding</keyword>
<gene>
    <name evidence="14" type="ORF">CP965_11825</name>
</gene>
<dbReference type="SUPFAM" id="SSF47446">
    <property type="entry name" value="Signal peptide-binding domain"/>
    <property type="match status" value="1"/>
</dbReference>
<accession>A0A4Q1B090</accession>
<comment type="subcellular location">
    <subcellularLocation>
        <location evidence="1">Cytoplasm</location>
    </subcellularLocation>
</comment>
<keyword evidence="6" id="KW-0694">RNA-binding</keyword>